<name>A0ACB8Q7Q7_9AGAM</name>
<sequence length="123" mass="13536">MPTLQLTLRKRPIRLVRISARIPVAQAIDKIRPSASRRTIAKDTVLLGLEALKESADAFPPLKAAVGGLVFFVQLYSQMSSNRAEISQVYERIEDIEDSLTRAVPDITSLSPTQASAVEVFDV</sequence>
<reference evidence="1" key="2">
    <citation type="journal article" date="2022" name="New Phytol.">
        <title>Evolutionary transition to the ectomycorrhizal habit in the genomes of a hyperdiverse lineage of mushroom-forming fungi.</title>
        <authorList>
            <person name="Looney B."/>
            <person name="Miyauchi S."/>
            <person name="Morin E."/>
            <person name="Drula E."/>
            <person name="Courty P.E."/>
            <person name="Kohler A."/>
            <person name="Kuo A."/>
            <person name="LaButti K."/>
            <person name="Pangilinan J."/>
            <person name="Lipzen A."/>
            <person name="Riley R."/>
            <person name="Andreopoulos W."/>
            <person name="He G."/>
            <person name="Johnson J."/>
            <person name="Nolan M."/>
            <person name="Tritt A."/>
            <person name="Barry K.W."/>
            <person name="Grigoriev I.V."/>
            <person name="Nagy L.G."/>
            <person name="Hibbett D."/>
            <person name="Henrissat B."/>
            <person name="Matheny P.B."/>
            <person name="Labbe J."/>
            <person name="Martin F.M."/>
        </authorList>
    </citation>
    <scope>NUCLEOTIDE SEQUENCE</scope>
    <source>
        <strain evidence="1">EC-137</strain>
    </source>
</reference>
<dbReference type="EMBL" id="MU273849">
    <property type="protein sequence ID" value="KAI0027722.1"/>
    <property type="molecule type" value="Genomic_DNA"/>
</dbReference>
<gene>
    <name evidence="1" type="ORF">K488DRAFT_90519</name>
</gene>
<evidence type="ECO:0000313" key="2">
    <source>
        <dbReference type="Proteomes" id="UP000814128"/>
    </source>
</evidence>
<proteinExistence type="predicted"/>
<comment type="caution">
    <text evidence="1">The sequence shown here is derived from an EMBL/GenBank/DDBJ whole genome shotgun (WGS) entry which is preliminary data.</text>
</comment>
<organism evidence="1 2">
    <name type="scientific">Vararia minispora EC-137</name>
    <dbReference type="NCBI Taxonomy" id="1314806"/>
    <lineage>
        <taxon>Eukaryota</taxon>
        <taxon>Fungi</taxon>
        <taxon>Dikarya</taxon>
        <taxon>Basidiomycota</taxon>
        <taxon>Agaricomycotina</taxon>
        <taxon>Agaricomycetes</taxon>
        <taxon>Russulales</taxon>
        <taxon>Lachnocladiaceae</taxon>
        <taxon>Vararia</taxon>
    </lineage>
</organism>
<evidence type="ECO:0000313" key="1">
    <source>
        <dbReference type="EMBL" id="KAI0027722.1"/>
    </source>
</evidence>
<reference evidence="1" key="1">
    <citation type="submission" date="2021-02" db="EMBL/GenBank/DDBJ databases">
        <authorList>
            <consortium name="DOE Joint Genome Institute"/>
            <person name="Ahrendt S."/>
            <person name="Looney B.P."/>
            <person name="Miyauchi S."/>
            <person name="Morin E."/>
            <person name="Drula E."/>
            <person name="Courty P.E."/>
            <person name="Chicoki N."/>
            <person name="Fauchery L."/>
            <person name="Kohler A."/>
            <person name="Kuo A."/>
            <person name="Labutti K."/>
            <person name="Pangilinan J."/>
            <person name="Lipzen A."/>
            <person name="Riley R."/>
            <person name="Andreopoulos W."/>
            <person name="He G."/>
            <person name="Johnson J."/>
            <person name="Barry K.W."/>
            <person name="Grigoriev I.V."/>
            <person name="Nagy L."/>
            <person name="Hibbett D."/>
            <person name="Henrissat B."/>
            <person name="Matheny P.B."/>
            <person name="Labbe J."/>
            <person name="Martin F."/>
        </authorList>
    </citation>
    <scope>NUCLEOTIDE SEQUENCE</scope>
    <source>
        <strain evidence="1">EC-137</strain>
    </source>
</reference>
<dbReference type="Proteomes" id="UP000814128">
    <property type="component" value="Unassembled WGS sequence"/>
</dbReference>
<accession>A0ACB8Q7Q7</accession>
<protein>
    <submittedName>
        <fullName evidence="1">Uncharacterized protein</fullName>
    </submittedName>
</protein>
<keyword evidence="2" id="KW-1185">Reference proteome</keyword>